<accession>A0A0U2ZGK3</accession>
<evidence type="ECO:0000313" key="2">
    <source>
        <dbReference type="Proteomes" id="UP000067683"/>
    </source>
</evidence>
<sequence length="131" mass="14844">METLTASAAEKVKSYLDAEVEIAAGQTVVKKSREMKIFREQQCFTCIIEHDISFEKVNADGTALNRAEIFLLPEEYPSFLFAWNDFHIPLPTDYRQWQQVNPHIVSVCMESVEAPEDFAARLAAAFNALEA</sequence>
<reference evidence="1" key="1">
    <citation type="submission" date="2016-01" db="EMBL/GenBank/DDBJ databases">
        <title>Complete genome of Planococcus rifietoensis type strain M8.</title>
        <authorList>
            <person name="See-Too W.S."/>
        </authorList>
    </citation>
    <scope>NUCLEOTIDE SEQUENCE [LARGE SCALE GENOMIC DNA]</scope>
    <source>
        <strain evidence="1">M8</strain>
    </source>
</reference>
<gene>
    <name evidence="1" type="ORF">AUC31_14805</name>
</gene>
<dbReference type="KEGG" id="prt:AUC31_14805"/>
<name>A0A0U2ZGK3_9BACL</name>
<dbReference type="RefSeq" id="WP_058383091.1">
    <property type="nucleotide sequence ID" value="NZ_CP013659.2"/>
</dbReference>
<dbReference type="Proteomes" id="UP000067683">
    <property type="component" value="Chromosome"/>
</dbReference>
<dbReference type="OrthoDB" id="4687120at2"/>
<dbReference type="EMBL" id="CP013659">
    <property type="protein sequence ID" value="ALS76389.1"/>
    <property type="molecule type" value="Genomic_DNA"/>
</dbReference>
<evidence type="ECO:0000313" key="1">
    <source>
        <dbReference type="EMBL" id="ALS76389.1"/>
    </source>
</evidence>
<protein>
    <submittedName>
        <fullName evidence="1">Uncharacterized protein</fullName>
    </submittedName>
</protein>
<dbReference type="AlphaFoldDB" id="A0A0U2ZGK3"/>
<keyword evidence="2" id="KW-1185">Reference proteome</keyword>
<organism evidence="1 2">
    <name type="scientific">Planococcus rifietoensis</name>
    <dbReference type="NCBI Taxonomy" id="200991"/>
    <lineage>
        <taxon>Bacteria</taxon>
        <taxon>Bacillati</taxon>
        <taxon>Bacillota</taxon>
        <taxon>Bacilli</taxon>
        <taxon>Bacillales</taxon>
        <taxon>Caryophanaceae</taxon>
        <taxon>Planococcus</taxon>
    </lineage>
</organism>
<proteinExistence type="predicted"/>